<evidence type="ECO:0000313" key="2">
    <source>
        <dbReference type="Proteomes" id="UP001396334"/>
    </source>
</evidence>
<proteinExistence type="predicted"/>
<evidence type="ECO:0000313" key="1">
    <source>
        <dbReference type="EMBL" id="KAK8993494.1"/>
    </source>
</evidence>
<sequence>MMTSTISLGSYKLLNSLTNDSTINGLTFGSKSTAEEVTNTCPDLHSITAIITVFELKQVRRRGSERRRLEFWRSDERETMPGSLRMNMQSLRMESDDDIAPCGVGATATGCELTIAIEEEAGKLFGSHYI</sequence>
<dbReference type="Proteomes" id="UP001396334">
    <property type="component" value="Unassembled WGS sequence"/>
</dbReference>
<organism evidence="1 2">
    <name type="scientific">Hibiscus sabdariffa</name>
    <name type="common">roselle</name>
    <dbReference type="NCBI Taxonomy" id="183260"/>
    <lineage>
        <taxon>Eukaryota</taxon>
        <taxon>Viridiplantae</taxon>
        <taxon>Streptophyta</taxon>
        <taxon>Embryophyta</taxon>
        <taxon>Tracheophyta</taxon>
        <taxon>Spermatophyta</taxon>
        <taxon>Magnoliopsida</taxon>
        <taxon>eudicotyledons</taxon>
        <taxon>Gunneridae</taxon>
        <taxon>Pentapetalae</taxon>
        <taxon>rosids</taxon>
        <taxon>malvids</taxon>
        <taxon>Malvales</taxon>
        <taxon>Malvaceae</taxon>
        <taxon>Malvoideae</taxon>
        <taxon>Hibiscus</taxon>
    </lineage>
</organism>
<dbReference type="EMBL" id="JBBPBN010000049">
    <property type="protein sequence ID" value="KAK8993494.1"/>
    <property type="molecule type" value="Genomic_DNA"/>
</dbReference>
<comment type="caution">
    <text evidence="1">The sequence shown here is derived from an EMBL/GenBank/DDBJ whole genome shotgun (WGS) entry which is preliminary data.</text>
</comment>
<accession>A0ABR2PYK4</accession>
<protein>
    <submittedName>
        <fullName evidence="1">Uncharacterized protein</fullName>
    </submittedName>
</protein>
<reference evidence="1 2" key="1">
    <citation type="journal article" date="2024" name="G3 (Bethesda)">
        <title>Genome assembly of Hibiscus sabdariffa L. provides insights into metabolisms of medicinal natural products.</title>
        <authorList>
            <person name="Kim T."/>
        </authorList>
    </citation>
    <scope>NUCLEOTIDE SEQUENCE [LARGE SCALE GENOMIC DNA]</scope>
    <source>
        <strain evidence="1">TK-2024</strain>
        <tissue evidence="1">Old leaves</tissue>
    </source>
</reference>
<name>A0ABR2PYK4_9ROSI</name>
<gene>
    <name evidence="1" type="ORF">V6N11_033589</name>
</gene>
<keyword evidence="2" id="KW-1185">Reference proteome</keyword>